<keyword evidence="3" id="KW-1185">Reference proteome</keyword>
<feature type="region of interest" description="Disordered" evidence="1">
    <location>
        <begin position="261"/>
        <end position="288"/>
    </location>
</feature>
<protein>
    <submittedName>
        <fullName evidence="2">Uncharacterized protein</fullName>
    </submittedName>
</protein>
<feature type="region of interest" description="Disordered" evidence="1">
    <location>
        <begin position="191"/>
        <end position="210"/>
    </location>
</feature>
<dbReference type="OrthoDB" id="4174236at2759"/>
<comment type="caution">
    <text evidence="2">The sequence shown here is derived from an EMBL/GenBank/DDBJ whole genome shotgun (WGS) entry which is preliminary data.</text>
</comment>
<organism evidence="2 3">
    <name type="scientific">Trichophyton verrucosum (strain HKI 0517)</name>
    <dbReference type="NCBI Taxonomy" id="663202"/>
    <lineage>
        <taxon>Eukaryota</taxon>
        <taxon>Fungi</taxon>
        <taxon>Dikarya</taxon>
        <taxon>Ascomycota</taxon>
        <taxon>Pezizomycotina</taxon>
        <taxon>Eurotiomycetes</taxon>
        <taxon>Eurotiomycetidae</taxon>
        <taxon>Onygenales</taxon>
        <taxon>Arthrodermataceae</taxon>
        <taxon>Trichophyton</taxon>
    </lineage>
</organism>
<name>D4D718_TRIVH</name>
<feature type="compositionally biased region" description="Basic and acidic residues" evidence="1">
    <location>
        <begin position="234"/>
        <end position="245"/>
    </location>
</feature>
<evidence type="ECO:0000313" key="3">
    <source>
        <dbReference type="Proteomes" id="UP000008383"/>
    </source>
</evidence>
<dbReference type="AlphaFoldDB" id="D4D718"/>
<dbReference type="RefSeq" id="XP_003022991.1">
    <property type="nucleotide sequence ID" value="XM_003022945.1"/>
</dbReference>
<feature type="compositionally biased region" description="Polar residues" evidence="1">
    <location>
        <begin position="268"/>
        <end position="288"/>
    </location>
</feature>
<sequence length="323" mass="36838">MAAAGASHLQWLKDAIEELDEAALDQPLIFNSIGEISSCEMSVFGPARFDEEGNPAFYFPDICFDNCFSNLPSGLHPDNVVRYKFQLPRMMLLMHIWLVQLGNVELRTLENIQRAHAFWNSMNLKTVDGRMYAYYQNWIPDAIWRLRCDILRICGHGKPKTESRPGPVKGVKFPLLSEGRKKCRARHEAFLKREEQEKNESKKATEHQSMKTLCSQVVGELIDDGPSKPKFQRNKADNSKSETENKPCIAYSGRITRSRHAMMEAQRQRSPSYSPSTDSGDTLESWQSYQTRPDVDLFGHAIQVGEDIMPRAIRSKAARSPNK</sequence>
<evidence type="ECO:0000256" key="1">
    <source>
        <dbReference type="SAM" id="MobiDB-lite"/>
    </source>
</evidence>
<reference evidence="3" key="1">
    <citation type="journal article" date="2011" name="Genome Biol.">
        <title>Comparative and functional genomics provide insights into the pathogenicity of dermatophytic fungi.</title>
        <authorList>
            <person name="Burmester A."/>
            <person name="Shelest E."/>
            <person name="Gloeckner G."/>
            <person name="Heddergott C."/>
            <person name="Schindler S."/>
            <person name="Staib P."/>
            <person name="Heidel A."/>
            <person name="Felder M."/>
            <person name="Petzold A."/>
            <person name="Szafranski K."/>
            <person name="Feuermann M."/>
            <person name="Pedruzzi I."/>
            <person name="Priebe S."/>
            <person name="Groth M."/>
            <person name="Winkler R."/>
            <person name="Li W."/>
            <person name="Kniemeyer O."/>
            <person name="Schroeckh V."/>
            <person name="Hertweck C."/>
            <person name="Hube B."/>
            <person name="White T.C."/>
            <person name="Platzer M."/>
            <person name="Guthke R."/>
            <person name="Heitman J."/>
            <person name="Woestemeyer J."/>
            <person name="Zipfel P.F."/>
            <person name="Monod M."/>
            <person name="Brakhage A.A."/>
        </authorList>
    </citation>
    <scope>NUCLEOTIDE SEQUENCE [LARGE SCALE GENOMIC DNA]</scope>
    <source>
        <strain evidence="3">HKI 0517</strain>
    </source>
</reference>
<evidence type="ECO:0000313" key="2">
    <source>
        <dbReference type="EMBL" id="EFE42373.1"/>
    </source>
</evidence>
<dbReference type="GeneID" id="9583011"/>
<feature type="compositionally biased region" description="Basic and acidic residues" evidence="1">
    <location>
        <begin position="191"/>
        <end position="209"/>
    </location>
</feature>
<dbReference type="KEGG" id="tve:TRV_02897"/>
<dbReference type="Proteomes" id="UP000008383">
    <property type="component" value="Unassembled WGS sequence"/>
</dbReference>
<gene>
    <name evidence="2" type="ORF">TRV_02897</name>
</gene>
<dbReference type="EMBL" id="ACYE01000148">
    <property type="protein sequence ID" value="EFE42373.1"/>
    <property type="molecule type" value="Genomic_DNA"/>
</dbReference>
<proteinExistence type="predicted"/>
<feature type="region of interest" description="Disordered" evidence="1">
    <location>
        <begin position="222"/>
        <end position="247"/>
    </location>
</feature>
<dbReference type="HOGENOM" id="CLU_068904_0_0_1"/>
<accession>D4D718</accession>